<name>A0AAE3QY47_9BACT</name>
<evidence type="ECO:0000313" key="2">
    <source>
        <dbReference type="Proteomes" id="UP001232063"/>
    </source>
</evidence>
<dbReference type="Proteomes" id="UP001232063">
    <property type="component" value="Unassembled WGS sequence"/>
</dbReference>
<dbReference type="AlphaFoldDB" id="A0AAE3QY47"/>
<dbReference type="RefSeq" id="WP_314509750.1">
    <property type="nucleotide sequence ID" value="NZ_JASJOU010000001.1"/>
</dbReference>
<reference evidence="1" key="1">
    <citation type="submission" date="2023-05" db="EMBL/GenBank/DDBJ databases">
        <authorList>
            <person name="Zhang X."/>
        </authorList>
    </citation>
    <scope>NUCLEOTIDE SEQUENCE</scope>
    <source>
        <strain evidence="1">BD1B2-1</strain>
    </source>
</reference>
<protein>
    <submittedName>
        <fullName evidence="1">Uncharacterized protein</fullName>
    </submittedName>
</protein>
<organism evidence="1 2">
    <name type="scientific">Xanthocytophaga agilis</name>
    <dbReference type="NCBI Taxonomy" id="3048010"/>
    <lineage>
        <taxon>Bacteria</taxon>
        <taxon>Pseudomonadati</taxon>
        <taxon>Bacteroidota</taxon>
        <taxon>Cytophagia</taxon>
        <taxon>Cytophagales</taxon>
        <taxon>Rhodocytophagaceae</taxon>
        <taxon>Xanthocytophaga</taxon>
    </lineage>
</organism>
<sequence length="110" mass="13114">MFSHYKTDDLVKQRMKLMPEFECYPIWIADAEGIHHNISIDSLLITSALKKRLEEWDSQFQLTFNSNYPPDSDFTSESEREAYQKEGVEIYQQLVNELGNTFEIRYYPSY</sequence>
<keyword evidence="2" id="KW-1185">Reference proteome</keyword>
<proteinExistence type="predicted"/>
<comment type="caution">
    <text evidence="1">The sequence shown here is derived from an EMBL/GenBank/DDBJ whole genome shotgun (WGS) entry which is preliminary data.</text>
</comment>
<accession>A0AAE3QY47</accession>
<gene>
    <name evidence="1" type="ORF">QNI22_06225</name>
</gene>
<dbReference type="EMBL" id="JASJOU010000001">
    <property type="protein sequence ID" value="MDJ1500231.1"/>
    <property type="molecule type" value="Genomic_DNA"/>
</dbReference>
<evidence type="ECO:0000313" key="1">
    <source>
        <dbReference type="EMBL" id="MDJ1500231.1"/>
    </source>
</evidence>